<feature type="transmembrane region" description="Helical" evidence="1">
    <location>
        <begin position="31"/>
        <end position="50"/>
    </location>
</feature>
<accession>A0A0F9LD53</accession>
<sequence length="53" mass="5270">MEPEIKAVLFGGALIVLGYIAGVLGNTSTQIAVTGVGTAIATAGLTLKALQKQ</sequence>
<evidence type="ECO:0000256" key="1">
    <source>
        <dbReference type="SAM" id="Phobius"/>
    </source>
</evidence>
<proteinExistence type="predicted"/>
<dbReference type="EMBL" id="LAZR01006351">
    <property type="protein sequence ID" value="KKM92769.1"/>
    <property type="molecule type" value="Genomic_DNA"/>
</dbReference>
<keyword evidence="1" id="KW-1133">Transmembrane helix</keyword>
<keyword evidence="1" id="KW-0472">Membrane</keyword>
<dbReference type="AlphaFoldDB" id="A0A0F9LD53"/>
<keyword evidence="1" id="KW-0812">Transmembrane</keyword>
<evidence type="ECO:0000313" key="2">
    <source>
        <dbReference type="EMBL" id="KKM92769.1"/>
    </source>
</evidence>
<name>A0A0F9LD53_9ZZZZ</name>
<gene>
    <name evidence="2" type="ORF">LCGC14_1215100</name>
</gene>
<reference evidence="2" key="1">
    <citation type="journal article" date="2015" name="Nature">
        <title>Complex archaea that bridge the gap between prokaryotes and eukaryotes.</title>
        <authorList>
            <person name="Spang A."/>
            <person name="Saw J.H."/>
            <person name="Jorgensen S.L."/>
            <person name="Zaremba-Niedzwiedzka K."/>
            <person name="Martijn J."/>
            <person name="Lind A.E."/>
            <person name="van Eijk R."/>
            <person name="Schleper C."/>
            <person name="Guy L."/>
            <person name="Ettema T.J."/>
        </authorList>
    </citation>
    <scope>NUCLEOTIDE SEQUENCE</scope>
</reference>
<comment type="caution">
    <text evidence="2">The sequence shown here is derived from an EMBL/GenBank/DDBJ whole genome shotgun (WGS) entry which is preliminary data.</text>
</comment>
<feature type="transmembrane region" description="Helical" evidence="1">
    <location>
        <begin position="7"/>
        <end position="25"/>
    </location>
</feature>
<organism evidence="2">
    <name type="scientific">marine sediment metagenome</name>
    <dbReference type="NCBI Taxonomy" id="412755"/>
    <lineage>
        <taxon>unclassified sequences</taxon>
        <taxon>metagenomes</taxon>
        <taxon>ecological metagenomes</taxon>
    </lineage>
</organism>
<protein>
    <submittedName>
        <fullName evidence="2">Uncharacterized protein</fullName>
    </submittedName>
</protein>